<accession>A0A8H3G3B0</accession>
<keyword evidence="3" id="KW-1133">Transmembrane helix</keyword>
<dbReference type="EMBL" id="CAJPDR010000407">
    <property type="protein sequence ID" value="CAF9935431.1"/>
    <property type="molecule type" value="Genomic_DNA"/>
</dbReference>
<keyword evidence="5" id="KW-1185">Reference proteome</keyword>
<evidence type="ECO:0000313" key="5">
    <source>
        <dbReference type="Proteomes" id="UP000664203"/>
    </source>
</evidence>
<dbReference type="PANTHER" id="PTHR45348">
    <property type="entry name" value="HYPOTHETICAL OXIDOREDUCTASE (EUROFUNG)"/>
    <property type="match status" value="1"/>
</dbReference>
<proteinExistence type="inferred from homology"/>
<dbReference type="GO" id="GO:0016651">
    <property type="term" value="F:oxidoreductase activity, acting on NAD(P)H"/>
    <property type="evidence" value="ECO:0007669"/>
    <property type="project" value="InterPro"/>
</dbReference>
<evidence type="ECO:0000256" key="1">
    <source>
        <dbReference type="ARBA" id="ARBA00008072"/>
    </source>
</evidence>
<dbReference type="Gene3D" id="3.90.180.10">
    <property type="entry name" value="Medium-chain alcohol dehydrogenases, catalytic domain"/>
    <property type="match status" value="1"/>
</dbReference>
<gene>
    <name evidence="4" type="ORF">ALECFALPRED_006390</name>
</gene>
<dbReference type="Gene3D" id="3.40.50.720">
    <property type="entry name" value="NAD(P)-binding Rossmann-like Domain"/>
    <property type="match status" value="1"/>
</dbReference>
<organism evidence="4 5">
    <name type="scientific">Alectoria fallacina</name>
    <dbReference type="NCBI Taxonomy" id="1903189"/>
    <lineage>
        <taxon>Eukaryota</taxon>
        <taxon>Fungi</taxon>
        <taxon>Dikarya</taxon>
        <taxon>Ascomycota</taxon>
        <taxon>Pezizomycotina</taxon>
        <taxon>Lecanoromycetes</taxon>
        <taxon>OSLEUM clade</taxon>
        <taxon>Lecanoromycetidae</taxon>
        <taxon>Lecanorales</taxon>
        <taxon>Lecanorineae</taxon>
        <taxon>Parmeliaceae</taxon>
        <taxon>Alectoria</taxon>
    </lineage>
</organism>
<dbReference type="InterPro" id="IPR011032">
    <property type="entry name" value="GroES-like_sf"/>
</dbReference>
<sequence length="409" mass="43232">MRVAYNIYLGCSVIAIGLLIKHIPAILQLLASPSPSPIRNIEKQSPQVLTENSKMQKALFVTEIGKPMVLDSRPIPTPKEGQVLIKITATMILPHDTYARDFGLFIAHKLPYIVGNNLAGIVQSYGPNTSHQYPIDSHIFGFAGVNNPVPDEAGLQQYATLDLPATGAVPASLTDDQLVTLPVNAVTSFIALFHPTSGFGLPDPTVETKEKSSSGSDPAAGSIVIIGAGTHVGKLAIQFAKLAGVAKIIGVASVSRSKELEQAGASHVVDRHLPIAEIVAQVHAAAGGANNVTRVYDCRSSTMDLDVALLPVDVPSLFLSLRPIDEGTEKAIKETKPKAGAKLVMGTSEGLGAMQEGFWKELPKWAEKGIVGFPEVRIVKGLDEAEVNGGLDAYRDQSAGKGVVVHPNA</sequence>
<dbReference type="OrthoDB" id="9992527at2759"/>
<keyword evidence="2" id="KW-0560">Oxidoreductase</keyword>
<dbReference type="SUPFAM" id="SSF51735">
    <property type="entry name" value="NAD(P)-binding Rossmann-fold domains"/>
    <property type="match status" value="1"/>
</dbReference>
<dbReference type="SUPFAM" id="SSF50129">
    <property type="entry name" value="GroES-like"/>
    <property type="match status" value="1"/>
</dbReference>
<evidence type="ECO:0000256" key="2">
    <source>
        <dbReference type="ARBA" id="ARBA00023002"/>
    </source>
</evidence>
<name>A0A8H3G3B0_9LECA</name>
<keyword evidence="3" id="KW-0812">Transmembrane</keyword>
<dbReference type="AlphaFoldDB" id="A0A8H3G3B0"/>
<feature type="transmembrane region" description="Helical" evidence="3">
    <location>
        <begin position="7"/>
        <end position="31"/>
    </location>
</feature>
<dbReference type="PANTHER" id="PTHR45348:SF2">
    <property type="entry name" value="ZINC-TYPE ALCOHOL DEHYDROGENASE-LIKE PROTEIN C2E1P3.01"/>
    <property type="match status" value="1"/>
</dbReference>
<evidence type="ECO:0000256" key="3">
    <source>
        <dbReference type="SAM" id="Phobius"/>
    </source>
</evidence>
<dbReference type="InterPro" id="IPR047122">
    <property type="entry name" value="Trans-enoyl_RdTase-like"/>
</dbReference>
<reference evidence="4" key="1">
    <citation type="submission" date="2021-03" db="EMBL/GenBank/DDBJ databases">
        <authorList>
            <person name="Tagirdzhanova G."/>
        </authorList>
    </citation>
    <scope>NUCLEOTIDE SEQUENCE</scope>
</reference>
<protein>
    <recommendedName>
        <fullName evidence="6">GroES-like protein</fullName>
    </recommendedName>
</protein>
<evidence type="ECO:0000313" key="4">
    <source>
        <dbReference type="EMBL" id="CAF9935431.1"/>
    </source>
</evidence>
<dbReference type="InterPro" id="IPR036291">
    <property type="entry name" value="NAD(P)-bd_dom_sf"/>
</dbReference>
<evidence type="ECO:0008006" key="6">
    <source>
        <dbReference type="Google" id="ProtNLM"/>
    </source>
</evidence>
<dbReference type="Proteomes" id="UP000664203">
    <property type="component" value="Unassembled WGS sequence"/>
</dbReference>
<comment type="similarity">
    <text evidence="1">Belongs to the zinc-containing alcohol dehydrogenase family.</text>
</comment>
<comment type="caution">
    <text evidence="4">The sequence shown here is derived from an EMBL/GenBank/DDBJ whole genome shotgun (WGS) entry which is preliminary data.</text>
</comment>
<keyword evidence="3" id="KW-0472">Membrane</keyword>